<gene>
    <name evidence="2" type="ORF">BJ508DRAFT_322250</name>
</gene>
<dbReference type="Proteomes" id="UP000275078">
    <property type="component" value="Unassembled WGS sequence"/>
</dbReference>
<sequence>MRKAGIWSANNLFETDADQVEGLDYSLLIIPTDEELEQELIDELLLESSLEGVDSDNDRNGSEARIDNDDDFDDDGPPEMSLMVKKGQEADQLEESTPELLHTSFAISDSPEPSIHSNEATASSPATTKAYLMSLMTANKWPRTPETTVDGPIQTSWTVRSLKRLEEQLVLPDHLATPTKCKRRLDALVKDAILQATTDGLAIAHIENTTAATKSRALRHGGWHR</sequence>
<feature type="compositionally biased region" description="Basic and acidic residues" evidence="1">
    <location>
        <begin position="56"/>
        <end position="67"/>
    </location>
</feature>
<dbReference type="AlphaFoldDB" id="A0A3N4INC3"/>
<reference evidence="2 3" key="1">
    <citation type="journal article" date="2018" name="Nat. Ecol. Evol.">
        <title>Pezizomycetes genomes reveal the molecular basis of ectomycorrhizal truffle lifestyle.</title>
        <authorList>
            <person name="Murat C."/>
            <person name="Payen T."/>
            <person name="Noel B."/>
            <person name="Kuo A."/>
            <person name="Morin E."/>
            <person name="Chen J."/>
            <person name="Kohler A."/>
            <person name="Krizsan K."/>
            <person name="Balestrini R."/>
            <person name="Da Silva C."/>
            <person name="Montanini B."/>
            <person name="Hainaut M."/>
            <person name="Levati E."/>
            <person name="Barry K.W."/>
            <person name="Belfiori B."/>
            <person name="Cichocki N."/>
            <person name="Clum A."/>
            <person name="Dockter R.B."/>
            <person name="Fauchery L."/>
            <person name="Guy J."/>
            <person name="Iotti M."/>
            <person name="Le Tacon F."/>
            <person name="Lindquist E.A."/>
            <person name="Lipzen A."/>
            <person name="Malagnac F."/>
            <person name="Mello A."/>
            <person name="Molinier V."/>
            <person name="Miyauchi S."/>
            <person name="Poulain J."/>
            <person name="Riccioni C."/>
            <person name="Rubini A."/>
            <person name="Sitrit Y."/>
            <person name="Splivallo R."/>
            <person name="Traeger S."/>
            <person name="Wang M."/>
            <person name="Zifcakova L."/>
            <person name="Wipf D."/>
            <person name="Zambonelli A."/>
            <person name="Paolocci F."/>
            <person name="Nowrousian M."/>
            <person name="Ottonello S."/>
            <person name="Baldrian P."/>
            <person name="Spatafora J.W."/>
            <person name="Henrissat B."/>
            <person name="Nagy L.G."/>
            <person name="Aury J.M."/>
            <person name="Wincker P."/>
            <person name="Grigoriev I.V."/>
            <person name="Bonfante P."/>
            <person name="Martin F.M."/>
        </authorList>
    </citation>
    <scope>NUCLEOTIDE SEQUENCE [LARGE SCALE GENOMIC DNA]</scope>
    <source>
        <strain evidence="2 3">RN42</strain>
    </source>
</reference>
<feature type="compositionally biased region" description="Acidic residues" evidence="1">
    <location>
        <begin position="68"/>
        <end position="77"/>
    </location>
</feature>
<evidence type="ECO:0000313" key="2">
    <source>
        <dbReference type="EMBL" id="RPA85640.1"/>
    </source>
</evidence>
<protein>
    <submittedName>
        <fullName evidence="2">Uncharacterized protein</fullName>
    </submittedName>
</protein>
<feature type="region of interest" description="Disordered" evidence="1">
    <location>
        <begin position="52"/>
        <end position="81"/>
    </location>
</feature>
<proteinExistence type="predicted"/>
<organism evidence="2 3">
    <name type="scientific">Ascobolus immersus RN42</name>
    <dbReference type="NCBI Taxonomy" id="1160509"/>
    <lineage>
        <taxon>Eukaryota</taxon>
        <taxon>Fungi</taxon>
        <taxon>Dikarya</taxon>
        <taxon>Ascomycota</taxon>
        <taxon>Pezizomycotina</taxon>
        <taxon>Pezizomycetes</taxon>
        <taxon>Pezizales</taxon>
        <taxon>Ascobolaceae</taxon>
        <taxon>Ascobolus</taxon>
    </lineage>
</organism>
<dbReference type="EMBL" id="ML119652">
    <property type="protein sequence ID" value="RPA85640.1"/>
    <property type="molecule type" value="Genomic_DNA"/>
</dbReference>
<name>A0A3N4INC3_ASCIM</name>
<accession>A0A3N4INC3</accession>
<evidence type="ECO:0000256" key="1">
    <source>
        <dbReference type="SAM" id="MobiDB-lite"/>
    </source>
</evidence>
<keyword evidence="3" id="KW-1185">Reference proteome</keyword>
<evidence type="ECO:0000313" key="3">
    <source>
        <dbReference type="Proteomes" id="UP000275078"/>
    </source>
</evidence>